<dbReference type="Proteomes" id="UP000214646">
    <property type="component" value="Unassembled WGS sequence"/>
</dbReference>
<dbReference type="AlphaFoldDB" id="A0A225DUE0"/>
<evidence type="ECO:0000256" key="1">
    <source>
        <dbReference type="SAM" id="MobiDB-lite"/>
    </source>
</evidence>
<accession>A0A225DUE0</accession>
<reference evidence="3" key="1">
    <citation type="submission" date="2017-06" db="EMBL/GenBank/DDBJ databases">
        <title>Genome analysis of Fimbriiglobus ruber SP5, the first member of the order Planctomycetales with confirmed chitinolytic capability.</title>
        <authorList>
            <person name="Ravin N.V."/>
            <person name="Rakitin A.L."/>
            <person name="Ivanova A.A."/>
            <person name="Beletsky A.V."/>
            <person name="Kulichevskaya I.S."/>
            <person name="Mardanov A.V."/>
            <person name="Dedysh S.N."/>
        </authorList>
    </citation>
    <scope>NUCLEOTIDE SEQUENCE [LARGE SCALE GENOMIC DNA]</scope>
    <source>
        <strain evidence="3">SP5</strain>
    </source>
</reference>
<protein>
    <submittedName>
        <fullName evidence="2">High-affnity carbon uptake protein Hat/HatR</fullName>
    </submittedName>
</protein>
<organism evidence="2 3">
    <name type="scientific">Fimbriiglobus ruber</name>
    <dbReference type="NCBI Taxonomy" id="1908690"/>
    <lineage>
        <taxon>Bacteria</taxon>
        <taxon>Pseudomonadati</taxon>
        <taxon>Planctomycetota</taxon>
        <taxon>Planctomycetia</taxon>
        <taxon>Gemmatales</taxon>
        <taxon>Gemmataceae</taxon>
        <taxon>Fimbriiglobus</taxon>
    </lineage>
</organism>
<sequence length="54" mass="5735">MCLAGGQRVTARAAIHKTARGRRQVRVTGAHPSVTAGDGDKGKAYLCVWRAAKE</sequence>
<feature type="compositionally biased region" description="Basic residues" evidence="1">
    <location>
        <begin position="14"/>
        <end position="25"/>
    </location>
</feature>
<feature type="region of interest" description="Disordered" evidence="1">
    <location>
        <begin position="14"/>
        <end position="35"/>
    </location>
</feature>
<dbReference type="EMBL" id="NIDE01000007">
    <property type="protein sequence ID" value="OWK40769.1"/>
    <property type="molecule type" value="Genomic_DNA"/>
</dbReference>
<gene>
    <name evidence="2" type="ORF">FRUB_04661</name>
</gene>
<keyword evidence="3" id="KW-1185">Reference proteome</keyword>
<evidence type="ECO:0000313" key="3">
    <source>
        <dbReference type="Proteomes" id="UP000214646"/>
    </source>
</evidence>
<evidence type="ECO:0000313" key="2">
    <source>
        <dbReference type="EMBL" id="OWK40769.1"/>
    </source>
</evidence>
<comment type="caution">
    <text evidence="2">The sequence shown here is derived from an EMBL/GenBank/DDBJ whole genome shotgun (WGS) entry which is preliminary data.</text>
</comment>
<proteinExistence type="predicted"/>
<name>A0A225DUE0_9BACT</name>